<keyword evidence="5" id="KW-0648">Protein biosynthesis</keyword>
<dbReference type="GO" id="GO:0050097">
    <property type="term" value="F:methylaspartate mutase activity"/>
    <property type="evidence" value="ECO:0007669"/>
    <property type="project" value="InterPro"/>
</dbReference>
<reference evidence="10 11" key="1">
    <citation type="submission" date="2019-07" db="EMBL/GenBank/DDBJ databases">
        <title>Lentzea xizangensis sp. nov., isolated from Qinghai-Tibetan Plateau Soils.</title>
        <authorList>
            <person name="Huang J."/>
        </authorList>
    </citation>
    <scope>NUCLEOTIDE SEQUENCE [LARGE SCALE GENOMIC DNA]</scope>
    <source>
        <strain evidence="10 11">FXJ1.1311</strain>
    </source>
</reference>
<dbReference type="NCBIfam" id="NF005052">
    <property type="entry name" value="PRK06462.1-1"/>
    <property type="match status" value="1"/>
</dbReference>
<evidence type="ECO:0000256" key="1">
    <source>
        <dbReference type="ARBA" id="ARBA00022598"/>
    </source>
</evidence>
<dbReference type="GO" id="GO:0004816">
    <property type="term" value="F:asparagine-tRNA ligase activity"/>
    <property type="evidence" value="ECO:0007669"/>
    <property type="project" value="TreeGrafter"/>
</dbReference>
<keyword evidence="1" id="KW-0436">Ligase</keyword>
<keyword evidence="8" id="KW-0170">Cobalt</keyword>
<evidence type="ECO:0000256" key="7">
    <source>
        <dbReference type="ARBA" id="ARBA00023235"/>
    </source>
</evidence>
<keyword evidence="2" id="KW-0846">Cobalamin</keyword>
<gene>
    <name evidence="10" type="ORF">FKR81_34590</name>
</gene>
<dbReference type="Pfam" id="PF00152">
    <property type="entry name" value="tRNA-synt_2"/>
    <property type="match status" value="1"/>
</dbReference>
<dbReference type="PANTHER" id="PTHR22594:SF48">
    <property type="entry name" value="ASPARAGINYL-TRNA SYNTHETASE-RELATED PROTEIN (N-TRUNCATION)"/>
    <property type="match status" value="1"/>
</dbReference>
<evidence type="ECO:0000256" key="5">
    <source>
        <dbReference type="ARBA" id="ARBA00022917"/>
    </source>
</evidence>
<evidence type="ECO:0000256" key="2">
    <source>
        <dbReference type="ARBA" id="ARBA00022628"/>
    </source>
</evidence>
<comment type="caution">
    <text evidence="10">The sequence shown here is derived from an EMBL/GenBank/DDBJ whole genome shotgun (WGS) entry which is preliminary data.</text>
</comment>
<sequence>MTGFGGFVARAHAAGQLVVQPRMGFSDPGRMRGGLIATKLADATTVGTLTLDSYTRVGANDEARRALAEGAALNGYPIVAHDAATTASVVEGLRGQDFPVQIRHGSACPEHIVDALVRTGFDATEGGPVSYCLPYSRLPLRESVRNWERACQRLAAVPGSHLETFGGCMMGQLCPPSLLVAISVLEGLFFAQHGMRGISLSYAQQTDLAQDTDAMFALRRLGEEFFAGLDWHIVVYAYMGVYPKTPHGALNLLAQAARLAVRTGGARLIVKTVAEAYRIPTVAENVEALEHAASAAALTSALPVGDGGEVYREARALIDAVLNLSDDLGRAFVQAFALGYLDVPYCLHPDNAGRARGHVDASGRLAWTSVGAMPIPGATGRSAGITSSSLLTALSHVERTFDWSPMETPPSPQQHLASPVTKTVMRIQDTALTAAREYLRDNGFVELLPAIIGPVTDPGVRGSKQVDVDYYGHKYKLMTSAILYKQASLLGFDKLFYIAPNVRLEPPETASTARHLAEFHQLDVEISGASREDAMQVVEDLVRVMVQRVVTTMPAELEQLGRDADAFKDLLVSAFDRRTHASAVADLLEIGHPQSADAEIDWQGEEILSRKSSRPFFVTDYPKGCRGFYDRENRDVPGMLRNFDLIAPEGYGELCSGSEREFEYAKIVARMRETGENPAKYGWYLQMVREGIPDSAGFGIGIQRFIRYVAGLDSVWQASAYPKIPGQVSA</sequence>
<dbReference type="GO" id="GO:0006421">
    <property type="term" value="P:asparaginyl-tRNA aminoacylation"/>
    <property type="evidence" value="ECO:0007669"/>
    <property type="project" value="TreeGrafter"/>
</dbReference>
<accession>A0A563EIS4</accession>
<dbReference type="PANTHER" id="PTHR22594">
    <property type="entry name" value="ASPARTYL/LYSYL-TRNA SYNTHETASE"/>
    <property type="match status" value="1"/>
</dbReference>
<dbReference type="Gene3D" id="3.30.930.10">
    <property type="entry name" value="Bira Bifunctional Protein, Domain 2"/>
    <property type="match status" value="1"/>
</dbReference>
<dbReference type="EMBL" id="VOBR01000030">
    <property type="protein sequence ID" value="TWP46718.1"/>
    <property type="molecule type" value="Genomic_DNA"/>
</dbReference>
<dbReference type="InterPro" id="IPR006396">
    <property type="entry name" value="Glu_mut_E"/>
</dbReference>
<dbReference type="SUPFAM" id="SSF51703">
    <property type="entry name" value="Cobalamin (vitamin B12)-dependent enzymes"/>
    <property type="match status" value="1"/>
</dbReference>
<organism evidence="10 11">
    <name type="scientific">Lentzea tibetensis</name>
    <dbReference type="NCBI Taxonomy" id="2591470"/>
    <lineage>
        <taxon>Bacteria</taxon>
        <taxon>Bacillati</taxon>
        <taxon>Actinomycetota</taxon>
        <taxon>Actinomycetes</taxon>
        <taxon>Pseudonocardiales</taxon>
        <taxon>Pseudonocardiaceae</taxon>
        <taxon>Lentzea</taxon>
    </lineage>
</organism>
<keyword evidence="3" id="KW-0547">Nucleotide-binding</keyword>
<dbReference type="PROSITE" id="PS50862">
    <property type="entry name" value="AA_TRNA_LIGASE_II"/>
    <property type="match status" value="1"/>
</dbReference>
<dbReference type="Proteomes" id="UP000316639">
    <property type="component" value="Unassembled WGS sequence"/>
</dbReference>
<name>A0A563EIS4_9PSEU</name>
<keyword evidence="11" id="KW-1185">Reference proteome</keyword>
<evidence type="ECO:0000256" key="3">
    <source>
        <dbReference type="ARBA" id="ARBA00022741"/>
    </source>
</evidence>
<dbReference type="AlphaFoldDB" id="A0A563EIS4"/>
<evidence type="ECO:0000259" key="9">
    <source>
        <dbReference type="PROSITE" id="PS50862"/>
    </source>
</evidence>
<dbReference type="SUPFAM" id="SSF55681">
    <property type="entry name" value="Class II aaRS and biotin synthetases"/>
    <property type="match status" value="1"/>
</dbReference>
<keyword evidence="7" id="KW-0413">Isomerase</keyword>
<proteinExistence type="predicted"/>
<dbReference type="InterPro" id="IPR016176">
    <property type="entry name" value="Cbl-dep_enz_cat"/>
</dbReference>
<evidence type="ECO:0000313" key="11">
    <source>
        <dbReference type="Proteomes" id="UP000316639"/>
    </source>
</evidence>
<dbReference type="RefSeq" id="WP_146358453.1">
    <property type="nucleotide sequence ID" value="NZ_VOBR01000030.1"/>
</dbReference>
<evidence type="ECO:0000256" key="6">
    <source>
        <dbReference type="ARBA" id="ARBA00023146"/>
    </source>
</evidence>
<protein>
    <recommendedName>
        <fullName evidence="9">Aminoacyl-transfer RNA synthetases class-II family profile domain-containing protein</fullName>
    </recommendedName>
</protein>
<evidence type="ECO:0000256" key="4">
    <source>
        <dbReference type="ARBA" id="ARBA00022840"/>
    </source>
</evidence>
<dbReference type="OrthoDB" id="5332339at2"/>
<dbReference type="InterPro" id="IPR006195">
    <property type="entry name" value="aa-tRNA-synth_II"/>
</dbReference>
<evidence type="ECO:0000256" key="8">
    <source>
        <dbReference type="ARBA" id="ARBA00023285"/>
    </source>
</evidence>
<dbReference type="InterPro" id="IPR045864">
    <property type="entry name" value="aa-tRNA-synth_II/BPL/LPL"/>
</dbReference>
<evidence type="ECO:0000313" key="10">
    <source>
        <dbReference type="EMBL" id="TWP46718.1"/>
    </source>
</evidence>
<dbReference type="GO" id="GO:0031419">
    <property type="term" value="F:cobalamin binding"/>
    <property type="evidence" value="ECO:0007669"/>
    <property type="project" value="UniProtKB-KW"/>
</dbReference>
<dbReference type="GO" id="GO:0005524">
    <property type="term" value="F:ATP binding"/>
    <property type="evidence" value="ECO:0007669"/>
    <property type="project" value="UniProtKB-KW"/>
</dbReference>
<dbReference type="Gene3D" id="3.20.20.240">
    <property type="entry name" value="Methylmalonyl-CoA mutase"/>
    <property type="match status" value="1"/>
</dbReference>
<dbReference type="InterPro" id="IPR004364">
    <property type="entry name" value="Aa-tRNA-synt_II"/>
</dbReference>
<keyword evidence="6" id="KW-0030">Aminoacyl-tRNA synthetase</keyword>
<feature type="domain" description="Aminoacyl-transfer RNA synthetases class-II family profile" evidence="9">
    <location>
        <begin position="494"/>
        <end position="722"/>
    </location>
</feature>
<keyword evidence="4" id="KW-0067">ATP-binding</keyword>
<dbReference type="Pfam" id="PF06368">
    <property type="entry name" value="Met_asp_mut_E"/>
    <property type="match status" value="1"/>
</dbReference>
<dbReference type="GO" id="GO:0019670">
    <property type="term" value="P:anaerobic L-glutamate catabolic process"/>
    <property type="evidence" value="ECO:0007669"/>
    <property type="project" value="InterPro"/>
</dbReference>